<dbReference type="InterPro" id="IPR050256">
    <property type="entry name" value="Glycosyltransferase_2"/>
</dbReference>
<dbReference type="Gene3D" id="3.90.550.10">
    <property type="entry name" value="Spore Coat Polysaccharide Biosynthesis Protein SpsA, Chain A"/>
    <property type="match status" value="1"/>
</dbReference>
<evidence type="ECO:0000313" key="4">
    <source>
        <dbReference type="Proteomes" id="UP000294543"/>
    </source>
</evidence>
<evidence type="ECO:0000259" key="2">
    <source>
        <dbReference type="Pfam" id="PF00535"/>
    </source>
</evidence>
<dbReference type="EMBL" id="SMKP01000041">
    <property type="protein sequence ID" value="TDD20824.1"/>
    <property type="molecule type" value="Genomic_DNA"/>
</dbReference>
<comment type="similarity">
    <text evidence="1">Belongs to the glycosyltransferase 2 family.</text>
</comment>
<dbReference type="GO" id="GO:0016740">
    <property type="term" value="F:transferase activity"/>
    <property type="evidence" value="ECO:0007669"/>
    <property type="project" value="UniProtKB-KW"/>
</dbReference>
<keyword evidence="4" id="KW-1185">Reference proteome</keyword>
<dbReference type="InterPro" id="IPR029044">
    <property type="entry name" value="Nucleotide-diphossugar_trans"/>
</dbReference>
<evidence type="ECO:0000256" key="1">
    <source>
        <dbReference type="ARBA" id="ARBA00006739"/>
    </source>
</evidence>
<dbReference type="RefSeq" id="WP_132509425.1">
    <property type="nucleotide sequence ID" value="NZ_SMKP01000041.1"/>
</dbReference>
<sequence length="225" mass="24177">MKIDVVLPCLNEAAALPWVLGRMPHGFHPIVVDNGSADGSAKIAAELGATVVSEPRTGFGAACHAGLTAATSDIVCFMDADASLDPEQLPRVSGPVMAGDADLVLGRRVRRPGASWPAHARLANAVLARRLRRRTGARLHDLGPMRACRRVALLRLGLVDRRFGYPLEMVLRAGAARWRIVEVDVDYLPRNGRSKVTGTVRGTLRAIDDMRRALALPPGRQDGST</sequence>
<organism evidence="3 4">
    <name type="scientific">Nonomuraea diastatica</name>
    <dbReference type="NCBI Taxonomy" id="1848329"/>
    <lineage>
        <taxon>Bacteria</taxon>
        <taxon>Bacillati</taxon>
        <taxon>Actinomycetota</taxon>
        <taxon>Actinomycetes</taxon>
        <taxon>Streptosporangiales</taxon>
        <taxon>Streptosporangiaceae</taxon>
        <taxon>Nonomuraea</taxon>
    </lineage>
</organism>
<comment type="caution">
    <text evidence="3">The sequence shown here is derived from an EMBL/GenBank/DDBJ whole genome shotgun (WGS) entry which is preliminary data.</text>
</comment>
<dbReference type="PANTHER" id="PTHR48090:SF7">
    <property type="entry name" value="RFBJ PROTEIN"/>
    <property type="match status" value="1"/>
</dbReference>
<dbReference type="CDD" id="cd04179">
    <property type="entry name" value="DPM_DPG-synthase_like"/>
    <property type="match status" value="1"/>
</dbReference>
<proteinExistence type="inferred from homology"/>
<gene>
    <name evidence="3" type="ORF">E1294_16615</name>
</gene>
<keyword evidence="3" id="KW-0808">Transferase</keyword>
<reference evidence="3 4" key="1">
    <citation type="submission" date="2019-03" db="EMBL/GenBank/DDBJ databases">
        <title>Draft genome sequences of novel Actinobacteria.</title>
        <authorList>
            <person name="Sahin N."/>
            <person name="Ay H."/>
            <person name="Saygin H."/>
        </authorList>
    </citation>
    <scope>NUCLEOTIDE SEQUENCE [LARGE SCALE GENOMIC DNA]</scope>
    <source>
        <strain evidence="3 4">KC712</strain>
    </source>
</reference>
<name>A0A4R4WT96_9ACTN</name>
<dbReference type="AlphaFoldDB" id="A0A4R4WT96"/>
<dbReference type="PANTHER" id="PTHR48090">
    <property type="entry name" value="UNDECAPRENYL-PHOSPHATE 4-DEOXY-4-FORMAMIDO-L-ARABINOSE TRANSFERASE-RELATED"/>
    <property type="match status" value="1"/>
</dbReference>
<dbReference type="InterPro" id="IPR001173">
    <property type="entry name" value="Glyco_trans_2-like"/>
</dbReference>
<accession>A0A4R4WT96</accession>
<protein>
    <submittedName>
        <fullName evidence="3">Glycosyltransferase family 2 protein</fullName>
    </submittedName>
</protein>
<dbReference type="SUPFAM" id="SSF53448">
    <property type="entry name" value="Nucleotide-diphospho-sugar transferases"/>
    <property type="match status" value="1"/>
</dbReference>
<dbReference type="Proteomes" id="UP000294543">
    <property type="component" value="Unassembled WGS sequence"/>
</dbReference>
<evidence type="ECO:0000313" key="3">
    <source>
        <dbReference type="EMBL" id="TDD20824.1"/>
    </source>
</evidence>
<feature type="domain" description="Glycosyltransferase 2-like" evidence="2">
    <location>
        <begin position="5"/>
        <end position="153"/>
    </location>
</feature>
<dbReference type="Pfam" id="PF00535">
    <property type="entry name" value="Glycos_transf_2"/>
    <property type="match status" value="1"/>
</dbReference>
<dbReference type="OrthoDB" id="9797819at2"/>